<dbReference type="Pfam" id="PF03478">
    <property type="entry name" value="Beta-prop_KIB1-4"/>
    <property type="match status" value="1"/>
</dbReference>
<evidence type="ECO:0000313" key="3">
    <source>
        <dbReference type="EMBL" id="KAL3743584.1"/>
    </source>
</evidence>
<organism evidence="3 4">
    <name type="scientific">Eucalyptus globulus</name>
    <name type="common">Tasmanian blue gum</name>
    <dbReference type="NCBI Taxonomy" id="34317"/>
    <lineage>
        <taxon>Eukaryota</taxon>
        <taxon>Viridiplantae</taxon>
        <taxon>Streptophyta</taxon>
        <taxon>Embryophyta</taxon>
        <taxon>Tracheophyta</taxon>
        <taxon>Spermatophyta</taxon>
        <taxon>Magnoliopsida</taxon>
        <taxon>eudicotyledons</taxon>
        <taxon>Gunneridae</taxon>
        <taxon>Pentapetalae</taxon>
        <taxon>rosids</taxon>
        <taxon>malvids</taxon>
        <taxon>Myrtales</taxon>
        <taxon>Myrtaceae</taxon>
        <taxon>Myrtoideae</taxon>
        <taxon>Eucalypteae</taxon>
        <taxon>Eucalyptus</taxon>
    </lineage>
</organism>
<feature type="domain" description="KIB1-4 beta-propeller" evidence="2">
    <location>
        <begin position="142"/>
        <end position="215"/>
    </location>
</feature>
<dbReference type="EMBL" id="JBJKBG010000004">
    <property type="protein sequence ID" value="KAL3743584.1"/>
    <property type="molecule type" value="Genomic_DNA"/>
</dbReference>
<evidence type="ECO:0000256" key="1">
    <source>
        <dbReference type="SAM" id="MobiDB-lite"/>
    </source>
</evidence>
<proteinExistence type="predicted"/>
<reference evidence="3 4" key="1">
    <citation type="submission" date="2024-11" db="EMBL/GenBank/DDBJ databases">
        <title>Chromosome-level genome assembly of Eucalyptus globulus Labill. provides insights into its genome evolution.</title>
        <authorList>
            <person name="Li X."/>
        </authorList>
    </citation>
    <scope>NUCLEOTIDE SEQUENCE [LARGE SCALE GENOMIC DNA]</scope>
    <source>
        <strain evidence="3">CL2024</strain>
        <tissue evidence="3">Fresh tender leaves</tissue>
    </source>
</reference>
<feature type="region of interest" description="Disordered" evidence="1">
    <location>
        <begin position="1"/>
        <end position="22"/>
    </location>
</feature>
<gene>
    <name evidence="3" type="ORF">ACJRO7_018802</name>
</gene>
<evidence type="ECO:0000259" key="2">
    <source>
        <dbReference type="Pfam" id="PF03478"/>
    </source>
</evidence>
<dbReference type="PANTHER" id="PTHR40891:SF1">
    <property type="entry name" value="DUF295 DOMAIN-CONTAINING PROTEIN"/>
    <property type="match status" value="1"/>
</dbReference>
<protein>
    <recommendedName>
        <fullName evidence="2">KIB1-4 beta-propeller domain-containing protein</fullName>
    </recommendedName>
</protein>
<evidence type="ECO:0000313" key="4">
    <source>
        <dbReference type="Proteomes" id="UP001634007"/>
    </source>
</evidence>
<dbReference type="Proteomes" id="UP001634007">
    <property type="component" value="Unassembled WGS sequence"/>
</dbReference>
<dbReference type="PANTHER" id="PTHR40891">
    <property type="entry name" value="DUF295 DOMAIN-CONTAINING PROTEIN"/>
    <property type="match status" value="1"/>
</dbReference>
<accession>A0ABD3KUZ8</accession>
<sequence length="215" mass="24452">METSASAVVKQKQKSYRNPPPRGNPSYPWLVICHGWEGQRQTLYDIKKDRHHIKIIPDLRNKMIHAASSREWLFVEDQDSGGRCLRNPAFLKKIELAPLEDLACSYCFLHKVEPSNGCATIFKGEICLMLNYDELAIADIENSKLRVQTSGDKDMICALSMAQIYGFTVSRMNFMEGIWEELKSIGDRTISLSVCGEISCSPKDLRVKKNAIYFV</sequence>
<name>A0ABD3KUZ8_EUCGL</name>
<dbReference type="AlphaFoldDB" id="A0ABD3KUZ8"/>
<dbReference type="InterPro" id="IPR005174">
    <property type="entry name" value="KIB1-4_b-propeller"/>
</dbReference>
<keyword evidence="4" id="KW-1185">Reference proteome</keyword>
<comment type="caution">
    <text evidence="3">The sequence shown here is derived from an EMBL/GenBank/DDBJ whole genome shotgun (WGS) entry which is preliminary data.</text>
</comment>